<sequence length="490" mass="53916">MNHRIKWLSSICYAPMMLALVTSCAEGVDDNERFSAGVSNAQLESPELDPTKFKTQINSDGSESVEVTWPVVFGAGGYLANVQDVTNPANPVYIIKDSVIDGCRFSFPRLVDTKYEVSVSTLGNEKLNNAASLTPSIAAYSTFLPATIIPEGVEISQFIAENLVESAEEVAFELEAGKTYQLSGAVDFNLTPVTLRGDKYNRPIVVISGKEGYITTQAGLKLKNINFDMSAAEAQSFITLSGTPSESITTEALGFKELGANQNSYVIMGQVSVESCNFRNMPGSFIWGNKQPYSLNDFRITDCIVQLNNSSSATFINFADAGTGCIKSLTLKNSTFYNLVENNSAYFIRYSHPSNADPQKIFGTGATALHTLDHCTLDRTFSGKDFANNMTTVDRFNVVMKGNIFYDVFRLYQYIRSNNVKVTTENNVVWGNFAGIPNNNDLKYAENINPEFAGPTIQEFNLDEAKGGVNYRPQNATCVDNKIGDPRWYE</sequence>
<feature type="domain" description="DUF4992" evidence="3">
    <location>
        <begin position="10"/>
        <end position="175"/>
    </location>
</feature>
<dbReference type="RefSeq" id="WP_123615054.1">
    <property type="nucleotide sequence ID" value="NZ_CP039396.1"/>
</dbReference>
<dbReference type="EMBL" id="CP039396">
    <property type="protein sequence ID" value="QCD43458.1"/>
    <property type="molecule type" value="Genomic_DNA"/>
</dbReference>
<dbReference type="AlphaFoldDB" id="A0A4V1D3L8"/>
<evidence type="ECO:0000259" key="2">
    <source>
        <dbReference type="Pfam" id="PF16318"/>
    </source>
</evidence>
<dbReference type="KEGG" id="ddb:E7747_15050"/>
<organism evidence="4 5">
    <name type="scientific">Duncaniella dubosii</name>
    <dbReference type="NCBI Taxonomy" id="2518971"/>
    <lineage>
        <taxon>Bacteria</taxon>
        <taxon>Pseudomonadati</taxon>
        <taxon>Bacteroidota</taxon>
        <taxon>Bacteroidia</taxon>
        <taxon>Bacteroidales</taxon>
        <taxon>Muribaculaceae</taxon>
        <taxon>Duncaniella</taxon>
    </lineage>
</organism>
<dbReference type="Proteomes" id="UP000297149">
    <property type="component" value="Chromosome"/>
</dbReference>
<keyword evidence="5" id="KW-1185">Reference proteome</keyword>
<reference evidence="5" key="1">
    <citation type="submission" date="2019-02" db="EMBL/GenBank/DDBJ databases">
        <title>Isolation and identification of novel species under the genus Muribaculum.</title>
        <authorList>
            <person name="Miyake S."/>
            <person name="Ding Y."/>
            <person name="Low A."/>
            <person name="Soh M."/>
            <person name="Seedorf H."/>
        </authorList>
    </citation>
    <scope>NUCLEOTIDE SEQUENCE [LARGE SCALE GENOMIC DNA]</scope>
    <source>
        <strain evidence="5">H5</strain>
    </source>
</reference>
<proteinExistence type="predicted"/>
<dbReference type="PROSITE" id="PS51257">
    <property type="entry name" value="PROKAR_LIPOPROTEIN"/>
    <property type="match status" value="1"/>
</dbReference>
<dbReference type="Pfam" id="PF16383">
    <property type="entry name" value="DUF4992"/>
    <property type="match status" value="1"/>
</dbReference>
<keyword evidence="1" id="KW-0732">Signal</keyword>
<dbReference type="SUPFAM" id="SSF51126">
    <property type="entry name" value="Pectin lyase-like"/>
    <property type="match status" value="1"/>
</dbReference>
<dbReference type="InterPro" id="IPR032530">
    <property type="entry name" value="DUF4957"/>
</dbReference>
<feature type="chain" id="PRO_5020993616" evidence="1">
    <location>
        <begin position="28"/>
        <end position="490"/>
    </location>
</feature>
<evidence type="ECO:0000259" key="3">
    <source>
        <dbReference type="Pfam" id="PF16383"/>
    </source>
</evidence>
<gene>
    <name evidence="4" type="ORF">E7747_15050</name>
</gene>
<accession>A0A4V1D3L8</accession>
<dbReference type="Pfam" id="PF16318">
    <property type="entry name" value="DUF4957"/>
    <property type="match status" value="1"/>
</dbReference>
<dbReference type="InterPro" id="IPR032155">
    <property type="entry name" value="DUF4992"/>
</dbReference>
<feature type="signal peptide" evidence="1">
    <location>
        <begin position="1"/>
        <end position="27"/>
    </location>
</feature>
<protein>
    <submittedName>
        <fullName evidence="4">DUF4957 domain-containing protein</fullName>
    </submittedName>
</protein>
<name>A0A4V1D3L8_9BACT</name>
<evidence type="ECO:0000313" key="4">
    <source>
        <dbReference type="EMBL" id="QCD43458.1"/>
    </source>
</evidence>
<evidence type="ECO:0000256" key="1">
    <source>
        <dbReference type="SAM" id="SignalP"/>
    </source>
</evidence>
<dbReference type="InterPro" id="IPR011050">
    <property type="entry name" value="Pectin_lyase_fold/virulence"/>
</dbReference>
<feature type="domain" description="DUF4957" evidence="2">
    <location>
        <begin position="179"/>
        <end position="338"/>
    </location>
</feature>
<evidence type="ECO:0000313" key="5">
    <source>
        <dbReference type="Proteomes" id="UP000297149"/>
    </source>
</evidence>